<reference evidence="2 3" key="1">
    <citation type="journal article" date="2019" name="Sci. Data">
        <title>Hybrid genome assembly and annotation of Danionella translucida.</title>
        <authorList>
            <person name="Kadobianskyi M."/>
            <person name="Schulze L."/>
            <person name="Schuelke M."/>
            <person name="Judkewitz B."/>
        </authorList>
    </citation>
    <scope>NUCLEOTIDE SEQUENCE [LARGE SCALE GENOMIC DNA]</scope>
    <source>
        <strain evidence="2 3">Bolton</strain>
    </source>
</reference>
<proteinExistence type="predicted"/>
<dbReference type="EMBL" id="SRMA01024169">
    <property type="protein sequence ID" value="TRZ01064.1"/>
    <property type="molecule type" value="Genomic_DNA"/>
</dbReference>
<comment type="caution">
    <text evidence="2">The sequence shown here is derived from an EMBL/GenBank/DDBJ whole genome shotgun (WGS) entry which is preliminary data.</text>
</comment>
<dbReference type="Proteomes" id="UP000316079">
    <property type="component" value="Unassembled WGS sequence"/>
</dbReference>
<gene>
    <name evidence="2" type="ORF">DNTS_005391</name>
</gene>
<feature type="non-terminal residue" evidence="2">
    <location>
        <position position="129"/>
    </location>
</feature>
<dbReference type="InterPro" id="IPR031896">
    <property type="entry name" value="INPP5B_PH_dom"/>
</dbReference>
<evidence type="ECO:0000259" key="1">
    <source>
        <dbReference type="Pfam" id="PF16776"/>
    </source>
</evidence>
<sequence length="129" mass="14910">MAITAEDVTLEEIIPISYDFSVVEGEKHTNTLIYTPFFSSPDELAVVGADTRVRVTFLEDELELRFPFGSHTRLFLSEVNRAWNDVCQQYPKEEPTFDWLTKYLTVSKKVRMPRKAIKATTSKMNQSKK</sequence>
<keyword evidence="3" id="KW-1185">Reference proteome</keyword>
<dbReference type="STRING" id="623744.A0A553RFW6"/>
<dbReference type="Gene3D" id="2.30.29.110">
    <property type="match status" value="1"/>
</dbReference>
<dbReference type="Pfam" id="PF16776">
    <property type="entry name" value="INPP5B_PH"/>
    <property type="match status" value="1"/>
</dbReference>
<dbReference type="AlphaFoldDB" id="A0A553RFW6"/>
<dbReference type="OrthoDB" id="8940437at2759"/>
<feature type="domain" description="INPP5B PH" evidence="1">
    <location>
        <begin position="1"/>
        <end position="103"/>
    </location>
</feature>
<organism evidence="2 3">
    <name type="scientific">Danionella cerebrum</name>
    <dbReference type="NCBI Taxonomy" id="2873325"/>
    <lineage>
        <taxon>Eukaryota</taxon>
        <taxon>Metazoa</taxon>
        <taxon>Chordata</taxon>
        <taxon>Craniata</taxon>
        <taxon>Vertebrata</taxon>
        <taxon>Euteleostomi</taxon>
        <taxon>Actinopterygii</taxon>
        <taxon>Neopterygii</taxon>
        <taxon>Teleostei</taxon>
        <taxon>Ostariophysi</taxon>
        <taxon>Cypriniformes</taxon>
        <taxon>Danionidae</taxon>
        <taxon>Danioninae</taxon>
        <taxon>Danionella</taxon>
    </lineage>
</organism>
<protein>
    <recommendedName>
        <fullName evidence="1">INPP5B PH domain-containing protein</fullName>
    </recommendedName>
</protein>
<evidence type="ECO:0000313" key="2">
    <source>
        <dbReference type="EMBL" id="TRZ01064.1"/>
    </source>
</evidence>
<accession>A0A553RFW6</accession>
<evidence type="ECO:0000313" key="3">
    <source>
        <dbReference type="Proteomes" id="UP000316079"/>
    </source>
</evidence>
<name>A0A553RFW6_9TELE</name>